<dbReference type="InterPro" id="IPR003594">
    <property type="entry name" value="HATPase_dom"/>
</dbReference>
<dbReference type="Pfam" id="PF02518">
    <property type="entry name" value="HATPase_c"/>
    <property type="match status" value="1"/>
</dbReference>
<keyword evidence="10" id="KW-1133">Transmembrane helix</keyword>
<dbReference type="InterPro" id="IPR013767">
    <property type="entry name" value="PAS_fold"/>
</dbReference>
<comment type="catalytic activity">
    <reaction evidence="1">
        <text>ATP + protein L-histidine = ADP + protein N-phospho-L-histidine.</text>
        <dbReference type="EC" id="2.7.13.3"/>
    </reaction>
</comment>
<dbReference type="FunFam" id="3.30.565.10:FF:000010">
    <property type="entry name" value="Sensor histidine kinase RcsC"/>
    <property type="match status" value="1"/>
</dbReference>
<dbReference type="InterPro" id="IPR000700">
    <property type="entry name" value="PAS-assoc_C"/>
</dbReference>
<dbReference type="EMBL" id="CP037452">
    <property type="protein sequence ID" value="QDV49139.1"/>
    <property type="molecule type" value="Genomic_DNA"/>
</dbReference>
<evidence type="ECO:0000259" key="15">
    <source>
        <dbReference type="PROSITE" id="PS50112"/>
    </source>
</evidence>
<keyword evidence="5 17" id="KW-0808">Transferase</keyword>
<name>A0A518I7W3_9PLAN</name>
<dbReference type="PROSITE" id="PS50109">
    <property type="entry name" value="HIS_KIN"/>
    <property type="match status" value="1"/>
</dbReference>
<dbReference type="SMART" id="SM00091">
    <property type="entry name" value="PAS"/>
    <property type="match status" value="2"/>
</dbReference>
<dbReference type="SUPFAM" id="SSF55874">
    <property type="entry name" value="ATPase domain of HSP90 chaperone/DNA topoisomerase II/histidine kinase"/>
    <property type="match status" value="1"/>
</dbReference>
<evidence type="ECO:0000259" key="16">
    <source>
        <dbReference type="PROSITE" id="PS50113"/>
    </source>
</evidence>
<evidence type="ECO:0000256" key="8">
    <source>
        <dbReference type="ARBA" id="ARBA00022777"/>
    </source>
</evidence>
<dbReference type="Gene3D" id="3.30.450.20">
    <property type="entry name" value="PAS domain"/>
    <property type="match status" value="2"/>
</dbReference>
<dbReference type="SMART" id="SM00388">
    <property type="entry name" value="HisKA"/>
    <property type="match status" value="1"/>
</dbReference>
<dbReference type="InterPro" id="IPR000014">
    <property type="entry name" value="PAS"/>
</dbReference>
<comment type="subcellular location">
    <subcellularLocation>
        <location evidence="2">Membrane</location>
    </subcellularLocation>
</comment>
<evidence type="ECO:0000256" key="9">
    <source>
        <dbReference type="ARBA" id="ARBA00022840"/>
    </source>
</evidence>
<dbReference type="FunFam" id="1.10.287.130:FF:000004">
    <property type="entry name" value="Ethylene receptor 1"/>
    <property type="match status" value="1"/>
</dbReference>
<dbReference type="SMART" id="SM00448">
    <property type="entry name" value="REC"/>
    <property type="match status" value="2"/>
</dbReference>
<dbReference type="NCBIfam" id="TIGR00229">
    <property type="entry name" value="sensory_box"/>
    <property type="match status" value="2"/>
</dbReference>
<evidence type="ECO:0000256" key="2">
    <source>
        <dbReference type="ARBA" id="ARBA00004370"/>
    </source>
</evidence>
<dbReference type="SMART" id="SM00387">
    <property type="entry name" value="HATPase_c"/>
    <property type="match status" value="1"/>
</dbReference>
<feature type="domain" description="Histidine kinase" evidence="13">
    <location>
        <begin position="601"/>
        <end position="821"/>
    </location>
</feature>
<accession>A0A518I7W3</accession>
<dbReference type="Gene3D" id="3.30.450.40">
    <property type="match status" value="1"/>
</dbReference>
<feature type="modified residue" description="4-aspartylphosphate" evidence="12">
    <location>
        <position position="915"/>
    </location>
</feature>
<dbReference type="GO" id="GO:0000155">
    <property type="term" value="F:phosphorelay sensor kinase activity"/>
    <property type="evidence" value="ECO:0007669"/>
    <property type="project" value="InterPro"/>
</dbReference>
<dbReference type="CDD" id="cd16922">
    <property type="entry name" value="HATPase_EvgS-ArcB-TorS-like"/>
    <property type="match status" value="1"/>
</dbReference>
<feature type="domain" description="PAS" evidence="15">
    <location>
        <begin position="265"/>
        <end position="322"/>
    </location>
</feature>
<dbReference type="RefSeq" id="WP_145306652.1">
    <property type="nucleotide sequence ID" value="NZ_CP037452.1"/>
</dbReference>
<dbReference type="InterPro" id="IPR035965">
    <property type="entry name" value="PAS-like_dom_sf"/>
</dbReference>
<evidence type="ECO:0000256" key="12">
    <source>
        <dbReference type="PROSITE-ProRule" id="PRU00169"/>
    </source>
</evidence>
<keyword evidence="9" id="KW-0067">ATP-binding</keyword>
<dbReference type="CDD" id="cd00156">
    <property type="entry name" value="REC"/>
    <property type="match status" value="1"/>
</dbReference>
<dbReference type="SUPFAM" id="SSF47384">
    <property type="entry name" value="Homodimeric domain of signal transducing histidine kinase"/>
    <property type="match status" value="1"/>
</dbReference>
<dbReference type="CDD" id="cd00082">
    <property type="entry name" value="HisKA"/>
    <property type="match status" value="1"/>
</dbReference>
<dbReference type="CDD" id="cd17546">
    <property type="entry name" value="REC_hyHK_CKI1_RcsC-like"/>
    <property type="match status" value="1"/>
</dbReference>
<dbReference type="SUPFAM" id="SSF52172">
    <property type="entry name" value="CheY-like"/>
    <property type="match status" value="2"/>
</dbReference>
<dbReference type="PANTHER" id="PTHR43047:SF72">
    <property type="entry name" value="OSMOSENSING HISTIDINE PROTEIN KINASE SLN1"/>
    <property type="match status" value="1"/>
</dbReference>
<dbReference type="InterPro" id="IPR005467">
    <property type="entry name" value="His_kinase_dom"/>
</dbReference>
<dbReference type="OrthoDB" id="9815750at2"/>
<dbReference type="Pfam" id="PF00512">
    <property type="entry name" value="HisKA"/>
    <property type="match status" value="1"/>
</dbReference>
<dbReference type="InterPro" id="IPR029016">
    <property type="entry name" value="GAF-like_dom_sf"/>
</dbReference>
<evidence type="ECO:0000256" key="7">
    <source>
        <dbReference type="ARBA" id="ARBA00022741"/>
    </source>
</evidence>
<evidence type="ECO:0000256" key="5">
    <source>
        <dbReference type="ARBA" id="ARBA00022679"/>
    </source>
</evidence>
<evidence type="ECO:0000256" key="1">
    <source>
        <dbReference type="ARBA" id="ARBA00000085"/>
    </source>
</evidence>
<dbReference type="Proteomes" id="UP000318313">
    <property type="component" value="Chromosome"/>
</dbReference>
<keyword evidence="8" id="KW-0418">Kinase</keyword>
<dbReference type="PRINTS" id="PR00344">
    <property type="entry name" value="BCTRLSENSOR"/>
</dbReference>
<dbReference type="SUPFAM" id="SSF55785">
    <property type="entry name" value="PYP-like sensor domain (PAS domain)"/>
    <property type="match status" value="2"/>
</dbReference>
<feature type="domain" description="PAS" evidence="15">
    <location>
        <begin position="143"/>
        <end position="214"/>
    </location>
</feature>
<dbReference type="Pfam" id="PF00072">
    <property type="entry name" value="Response_reg"/>
    <property type="match status" value="1"/>
</dbReference>
<feature type="domain" description="Response regulatory" evidence="14">
    <location>
        <begin position="861"/>
        <end position="980"/>
    </location>
</feature>
<evidence type="ECO:0000259" key="13">
    <source>
        <dbReference type="PROSITE" id="PS50109"/>
    </source>
</evidence>
<dbReference type="Gene3D" id="3.30.565.10">
    <property type="entry name" value="Histidine kinase-like ATPase, C-terminal domain"/>
    <property type="match status" value="1"/>
</dbReference>
<evidence type="ECO:0000256" key="11">
    <source>
        <dbReference type="ARBA" id="ARBA00023136"/>
    </source>
</evidence>
<dbReference type="PROSITE" id="PS50113">
    <property type="entry name" value="PAC"/>
    <property type="match status" value="1"/>
</dbReference>
<evidence type="ECO:0000313" key="18">
    <source>
        <dbReference type="Proteomes" id="UP000318313"/>
    </source>
</evidence>
<dbReference type="Pfam" id="PF00989">
    <property type="entry name" value="PAS"/>
    <property type="match status" value="1"/>
</dbReference>
<dbReference type="GO" id="GO:0005886">
    <property type="term" value="C:plasma membrane"/>
    <property type="evidence" value="ECO:0007669"/>
    <property type="project" value="TreeGrafter"/>
</dbReference>
<dbReference type="Pfam" id="PF13426">
    <property type="entry name" value="PAS_9"/>
    <property type="match status" value="1"/>
</dbReference>
<dbReference type="GO" id="GO:0005524">
    <property type="term" value="F:ATP binding"/>
    <property type="evidence" value="ECO:0007669"/>
    <property type="project" value="UniProtKB-KW"/>
</dbReference>
<dbReference type="InterPro" id="IPR036890">
    <property type="entry name" value="HATPase_C_sf"/>
</dbReference>
<dbReference type="KEGG" id="gfm:Enr17x_11550"/>
<dbReference type="InterPro" id="IPR004358">
    <property type="entry name" value="Sig_transdc_His_kin-like_C"/>
</dbReference>
<dbReference type="PROSITE" id="PS50112">
    <property type="entry name" value="PAS"/>
    <property type="match status" value="2"/>
</dbReference>
<dbReference type="InterPro" id="IPR001789">
    <property type="entry name" value="Sig_transdc_resp-reg_receiver"/>
</dbReference>
<dbReference type="EC" id="2.7.13.3" evidence="3"/>
<dbReference type="Gene3D" id="1.10.287.130">
    <property type="match status" value="1"/>
</dbReference>
<evidence type="ECO:0000256" key="4">
    <source>
        <dbReference type="ARBA" id="ARBA00022553"/>
    </source>
</evidence>
<dbReference type="Gene3D" id="3.40.50.2300">
    <property type="match status" value="2"/>
</dbReference>
<dbReference type="PROSITE" id="PS50110">
    <property type="entry name" value="RESPONSE_REGULATORY"/>
    <property type="match status" value="2"/>
</dbReference>
<comment type="caution">
    <text evidence="12">Lacks conserved residue(s) required for the propagation of feature annotation.</text>
</comment>
<keyword evidence="18" id="KW-1185">Reference proteome</keyword>
<dbReference type="PANTHER" id="PTHR43047">
    <property type="entry name" value="TWO-COMPONENT HISTIDINE PROTEIN KINASE"/>
    <property type="match status" value="1"/>
</dbReference>
<gene>
    <name evidence="17" type="primary">rpfC_1</name>
    <name evidence="17" type="ORF">Enr17x_11550</name>
</gene>
<dbReference type="AlphaFoldDB" id="A0A518I7W3"/>
<dbReference type="GO" id="GO:0006355">
    <property type="term" value="P:regulation of DNA-templated transcription"/>
    <property type="evidence" value="ECO:0007669"/>
    <property type="project" value="InterPro"/>
</dbReference>
<keyword evidence="4 12" id="KW-0597">Phosphoprotein</keyword>
<evidence type="ECO:0000256" key="3">
    <source>
        <dbReference type="ARBA" id="ARBA00012438"/>
    </source>
</evidence>
<feature type="domain" description="Response regulatory" evidence="14">
    <location>
        <begin position="16"/>
        <end position="132"/>
    </location>
</feature>
<organism evidence="17 18">
    <name type="scientific">Gimesia fumaroli</name>
    <dbReference type="NCBI Taxonomy" id="2527976"/>
    <lineage>
        <taxon>Bacteria</taxon>
        <taxon>Pseudomonadati</taxon>
        <taxon>Planctomycetota</taxon>
        <taxon>Planctomycetia</taxon>
        <taxon>Planctomycetales</taxon>
        <taxon>Planctomycetaceae</taxon>
        <taxon>Gimesia</taxon>
    </lineage>
</organism>
<evidence type="ECO:0000259" key="14">
    <source>
        <dbReference type="PROSITE" id="PS50110"/>
    </source>
</evidence>
<evidence type="ECO:0000256" key="6">
    <source>
        <dbReference type="ARBA" id="ARBA00022692"/>
    </source>
</evidence>
<dbReference type="GO" id="GO:0009927">
    <property type="term" value="F:histidine phosphotransfer kinase activity"/>
    <property type="evidence" value="ECO:0007669"/>
    <property type="project" value="TreeGrafter"/>
</dbReference>
<keyword evidence="6" id="KW-0812">Transmembrane</keyword>
<dbReference type="InterPro" id="IPR036097">
    <property type="entry name" value="HisK_dim/P_sf"/>
</dbReference>
<sequence>MQFLNLLEQQRNWAPCILYVDENINHFREFEAINADQGYEIHFSLNAKASLMLGLKIQPDVIILSLDLQEADPIEMIRFYKSQDALSNTAILATSQFQESEKIERALEHGVDDFLIRPYRDSLVNKRIRNTLQIIAIQKSDRIQMALSNILEESLNEIYIFSAESYRIFYASRGATNNLGYPVPELQMMSPFQFMEEDSASEIKAAVHSLLTGSDSQAFLNAEFTRKDGTNYPVEIYLQKTIVFSKPAIVALATDITKLVQQRAEVERLARAVESSAEAVFITDTRGVINYVNAAFSELYGWSAEEAIGRTPRFIKSKLNPQGVYSEMWGQLLSGNTWQGSLINRRKAAQRLSNSLPLLGQDTRQQQNWLDDYRWVDMTVSPIFDQRGDCISYVALQRDITEKVLDEKKQAQKHIQAVIRAGVAKSLQQQSTLKVKLHEVLKRLLEVPEYKSLNRGCLYLNNDKTQKSELIAQYGEFLTGPPTHYHGFNFAEEYAPYPVTVRLMQIVNQCHCDCATRQERQENASHGHYLIPITHRKEPLGALVLFSEIFPDDDPDQMLFLNSLGELIGVAIANDHLTQELKSARQEAVEANISKDLFLANISHEIRTPMTAILGYSEILMEQLEPGSQVKMIDTIKQNGDYLLCLINDLLDLSKINSQKMTVELMCCSPAEILNNVEILLKVRAEKKQIEYLTEYDGAIPEYIQTDPTKLKQILVNLIGNAIKFTDEGSVRVISRYLTEGPSPCLEIKIVDTGVGITDDQLKKLFQPFTQADASMTRRFGGTGLGLTICKKLIEMLGGSISVNSISSVGSTFVLKVPVGNPEKLNLLQYDSGRQGQKEDADDLPADLTGNLKDHFGFSPRILVAEDSVDNQNLISFILQKWQCELKMVENGKLAVEAALAAEEQGTPFDIILMDIQMPVMDGYTATRELRGAGYTRPIIAITAHAMTSELQGCLAVGCDSYTSKPINRKQLLGLICQYTNRKHAHTV</sequence>
<proteinExistence type="predicted"/>
<evidence type="ECO:0000313" key="17">
    <source>
        <dbReference type="EMBL" id="QDV49139.1"/>
    </source>
</evidence>
<keyword evidence="7" id="KW-0547">Nucleotide-binding</keyword>
<dbReference type="InterPro" id="IPR003661">
    <property type="entry name" value="HisK_dim/P_dom"/>
</dbReference>
<feature type="domain" description="PAC" evidence="16">
    <location>
        <begin position="359"/>
        <end position="412"/>
    </location>
</feature>
<dbReference type="InterPro" id="IPR011006">
    <property type="entry name" value="CheY-like_superfamily"/>
</dbReference>
<reference evidence="17 18" key="1">
    <citation type="submission" date="2019-03" db="EMBL/GenBank/DDBJ databases">
        <title>Deep-cultivation of Planctomycetes and their phenomic and genomic characterization uncovers novel biology.</title>
        <authorList>
            <person name="Wiegand S."/>
            <person name="Jogler M."/>
            <person name="Boedeker C."/>
            <person name="Pinto D."/>
            <person name="Vollmers J."/>
            <person name="Rivas-Marin E."/>
            <person name="Kohn T."/>
            <person name="Peeters S.H."/>
            <person name="Heuer A."/>
            <person name="Rast P."/>
            <person name="Oberbeckmann S."/>
            <person name="Bunk B."/>
            <person name="Jeske O."/>
            <person name="Meyerdierks A."/>
            <person name="Storesund J.E."/>
            <person name="Kallscheuer N."/>
            <person name="Luecker S."/>
            <person name="Lage O.M."/>
            <person name="Pohl T."/>
            <person name="Merkel B.J."/>
            <person name="Hornburger P."/>
            <person name="Mueller R.-W."/>
            <person name="Bruemmer F."/>
            <person name="Labrenz M."/>
            <person name="Spormann A.M."/>
            <person name="Op den Camp H."/>
            <person name="Overmann J."/>
            <person name="Amann R."/>
            <person name="Jetten M.S.M."/>
            <person name="Mascher T."/>
            <person name="Medema M.H."/>
            <person name="Devos D.P."/>
            <person name="Kaster A.-K."/>
            <person name="Ovreas L."/>
            <person name="Rohde M."/>
            <person name="Galperin M.Y."/>
            <person name="Jogler C."/>
        </authorList>
    </citation>
    <scope>NUCLEOTIDE SEQUENCE [LARGE SCALE GENOMIC DNA]</scope>
    <source>
        <strain evidence="17 18">Enr17</strain>
    </source>
</reference>
<protein>
    <recommendedName>
        <fullName evidence="3">histidine kinase</fullName>
        <ecNumber evidence="3">2.7.13.3</ecNumber>
    </recommendedName>
</protein>
<keyword evidence="11" id="KW-0472">Membrane</keyword>
<dbReference type="SUPFAM" id="SSF55781">
    <property type="entry name" value="GAF domain-like"/>
    <property type="match status" value="1"/>
</dbReference>
<dbReference type="CDD" id="cd00130">
    <property type="entry name" value="PAS"/>
    <property type="match status" value="2"/>
</dbReference>
<evidence type="ECO:0000256" key="10">
    <source>
        <dbReference type="ARBA" id="ARBA00022989"/>
    </source>
</evidence>